<comment type="caution">
    <text evidence="2">The sequence shown here is derived from an EMBL/GenBank/DDBJ whole genome shotgun (WGS) entry which is preliminary data.</text>
</comment>
<proteinExistence type="predicted"/>
<gene>
    <name evidence="2" type="ORF">PMAYCL1PPCAC_07746</name>
</gene>
<evidence type="ECO:0000256" key="1">
    <source>
        <dbReference type="SAM" id="MobiDB-lite"/>
    </source>
</evidence>
<sequence length="140" mass="15757">MHGESVQSKGDKDSKILQEYGPGYGRTVEDGSTVDGSEIRRETSEDQIHSSSDGRFVAGEEGVPSVVDRLLRQTNRREDVLDLILHSLGGHSSQVLLRRFELGDLADLVLLIVEGVHSSMLGRERKILTWQRLRYNIDRK</sequence>
<protein>
    <submittedName>
        <fullName evidence="2">Uncharacterized protein</fullName>
    </submittedName>
</protein>
<dbReference type="Proteomes" id="UP001328107">
    <property type="component" value="Unassembled WGS sequence"/>
</dbReference>
<dbReference type="AlphaFoldDB" id="A0AAN5CDI6"/>
<feature type="region of interest" description="Disordered" evidence="1">
    <location>
        <begin position="1"/>
        <end position="57"/>
    </location>
</feature>
<feature type="compositionally biased region" description="Basic and acidic residues" evidence="1">
    <location>
        <begin position="37"/>
        <end position="48"/>
    </location>
</feature>
<evidence type="ECO:0000313" key="3">
    <source>
        <dbReference type="Proteomes" id="UP001328107"/>
    </source>
</evidence>
<accession>A0AAN5CDI6</accession>
<dbReference type="EMBL" id="BTRK01000002">
    <property type="protein sequence ID" value="GMR37551.1"/>
    <property type="molecule type" value="Genomic_DNA"/>
</dbReference>
<feature type="compositionally biased region" description="Basic and acidic residues" evidence="1">
    <location>
        <begin position="1"/>
        <end position="16"/>
    </location>
</feature>
<feature type="non-terminal residue" evidence="2">
    <location>
        <position position="140"/>
    </location>
</feature>
<organism evidence="2 3">
    <name type="scientific">Pristionchus mayeri</name>
    <dbReference type="NCBI Taxonomy" id="1317129"/>
    <lineage>
        <taxon>Eukaryota</taxon>
        <taxon>Metazoa</taxon>
        <taxon>Ecdysozoa</taxon>
        <taxon>Nematoda</taxon>
        <taxon>Chromadorea</taxon>
        <taxon>Rhabditida</taxon>
        <taxon>Rhabditina</taxon>
        <taxon>Diplogasteromorpha</taxon>
        <taxon>Diplogasteroidea</taxon>
        <taxon>Neodiplogasteridae</taxon>
        <taxon>Pristionchus</taxon>
    </lineage>
</organism>
<name>A0AAN5CDI6_9BILA</name>
<reference evidence="3" key="1">
    <citation type="submission" date="2022-10" db="EMBL/GenBank/DDBJ databases">
        <title>Genome assembly of Pristionchus species.</title>
        <authorList>
            <person name="Yoshida K."/>
            <person name="Sommer R.J."/>
        </authorList>
    </citation>
    <scope>NUCLEOTIDE SEQUENCE [LARGE SCALE GENOMIC DNA]</scope>
    <source>
        <strain evidence="3">RS5460</strain>
    </source>
</reference>
<keyword evidence="3" id="KW-1185">Reference proteome</keyword>
<evidence type="ECO:0000313" key="2">
    <source>
        <dbReference type="EMBL" id="GMR37551.1"/>
    </source>
</evidence>